<dbReference type="Gene3D" id="1.10.155.10">
    <property type="entry name" value="Chemotaxis receptor methyltransferase CheR, N-terminal domain"/>
    <property type="match status" value="1"/>
</dbReference>
<sequence>MFSFFRKKVQKEVTEPVVVYIENFDDVSAVAEYFHKETGITFEKQMSILKSKVSSFCRQRKIPSFEELLSRIQIDPALKQEFIDYLTTNETFFYRESKQIKELVKLVKQKNSTNTTILCAPCATGEEPYSIAIALLESGVAASCFHIVGIDINADAITKAKKAVYKERNIRNLSAEILHKYFTVENERYTLKESVKSLVSFEVANIFDDSFTRLGKFDFVFSRNMLIYFDKETKQRAKSILESMRKDDIHDVFFGHADLF</sequence>
<evidence type="ECO:0000256" key="4">
    <source>
        <dbReference type="ARBA" id="ARBA00022679"/>
    </source>
</evidence>
<dbReference type="EMBL" id="DRNH01000294">
    <property type="protein sequence ID" value="HFB54169.1"/>
    <property type="molecule type" value="Genomic_DNA"/>
</dbReference>
<gene>
    <name evidence="7" type="ORF">ENJ67_05485</name>
</gene>
<name>A0A7C3FX06_9BACT</name>
<dbReference type="InterPro" id="IPR022642">
    <property type="entry name" value="CheR_C"/>
</dbReference>
<dbReference type="PRINTS" id="PR00996">
    <property type="entry name" value="CHERMTFRASE"/>
</dbReference>
<dbReference type="SUPFAM" id="SSF53335">
    <property type="entry name" value="S-adenosyl-L-methionine-dependent methyltransferases"/>
    <property type="match status" value="1"/>
</dbReference>
<evidence type="ECO:0000259" key="6">
    <source>
        <dbReference type="PROSITE" id="PS50123"/>
    </source>
</evidence>
<dbReference type="PANTHER" id="PTHR24422">
    <property type="entry name" value="CHEMOTAXIS PROTEIN METHYLTRANSFERASE"/>
    <property type="match status" value="1"/>
</dbReference>
<accession>A0A7C3FX06</accession>
<dbReference type="Pfam" id="PF01739">
    <property type="entry name" value="CheR"/>
    <property type="match status" value="1"/>
</dbReference>
<protein>
    <recommendedName>
        <fullName evidence="2">protein-glutamate O-methyltransferase</fullName>
        <ecNumber evidence="2">2.1.1.80</ecNumber>
    </recommendedName>
</protein>
<dbReference type="SMART" id="SM00138">
    <property type="entry name" value="MeTrc"/>
    <property type="match status" value="1"/>
</dbReference>
<dbReference type="CDD" id="cd02440">
    <property type="entry name" value="AdoMet_MTases"/>
    <property type="match status" value="1"/>
</dbReference>
<dbReference type="PROSITE" id="PS50123">
    <property type="entry name" value="CHER"/>
    <property type="match status" value="1"/>
</dbReference>
<feature type="domain" description="CheR-type methyltransferase" evidence="6">
    <location>
        <begin position="26"/>
        <end position="236"/>
    </location>
</feature>
<proteinExistence type="predicted"/>
<keyword evidence="4" id="KW-0808">Transferase</keyword>
<evidence type="ECO:0000256" key="1">
    <source>
        <dbReference type="ARBA" id="ARBA00001541"/>
    </source>
</evidence>
<evidence type="ECO:0000313" key="7">
    <source>
        <dbReference type="EMBL" id="HFB54169.1"/>
    </source>
</evidence>
<dbReference type="InterPro" id="IPR029063">
    <property type="entry name" value="SAM-dependent_MTases_sf"/>
</dbReference>
<evidence type="ECO:0000256" key="3">
    <source>
        <dbReference type="ARBA" id="ARBA00022603"/>
    </source>
</evidence>
<comment type="catalytic activity">
    <reaction evidence="1">
        <text>L-glutamyl-[protein] + S-adenosyl-L-methionine = [protein]-L-glutamate 5-O-methyl ester + S-adenosyl-L-homocysteine</text>
        <dbReference type="Rhea" id="RHEA:24452"/>
        <dbReference type="Rhea" id="RHEA-COMP:10208"/>
        <dbReference type="Rhea" id="RHEA-COMP:10311"/>
        <dbReference type="ChEBI" id="CHEBI:29973"/>
        <dbReference type="ChEBI" id="CHEBI:57856"/>
        <dbReference type="ChEBI" id="CHEBI:59789"/>
        <dbReference type="ChEBI" id="CHEBI:82795"/>
        <dbReference type="EC" id="2.1.1.80"/>
    </reaction>
</comment>
<dbReference type="SUPFAM" id="SSF47757">
    <property type="entry name" value="Chemotaxis receptor methyltransferase CheR, N-terminal domain"/>
    <property type="match status" value="1"/>
</dbReference>
<keyword evidence="3" id="KW-0489">Methyltransferase</keyword>
<dbReference type="Proteomes" id="UP000886390">
    <property type="component" value="Unassembled WGS sequence"/>
</dbReference>
<comment type="caution">
    <text evidence="7">The sequence shown here is derived from an EMBL/GenBank/DDBJ whole genome shotgun (WGS) entry which is preliminary data.</text>
</comment>
<dbReference type="GO" id="GO:0008983">
    <property type="term" value="F:protein-glutamate O-methyltransferase activity"/>
    <property type="evidence" value="ECO:0007669"/>
    <property type="project" value="UniProtKB-EC"/>
</dbReference>
<reference evidence="7" key="1">
    <citation type="journal article" date="2020" name="mSystems">
        <title>Genome- and Community-Level Interaction Insights into Carbon Utilization and Element Cycling Functions of Hydrothermarchaeota in Hydrothermal Sediment.</title>
        <authorList>
            <person name="Zhou Z."/>
            <person name="Liu Y."/>
            <person name="Xu W."/>
            <person name="Pan J."/>
            <person name="Luo Z.H."/>
            <person name="Li M."/>
        </authorList>
    </citation>
    <scope>NUCLEOTIDE SEQUENCE [LARGE SCALE GENOMIC DNA]</scope>
    <source>
        <strain evidence="7">HyVt-507</strain>
    </source>
</reference>
<organism evidence="7">
    <name type="scientific">Sulfurimonas autotrophica</name>
    <dbReference type="NCBI Taxonomy" id="202747"/>
    <lineage>
        <taxon>Bacteria</taxon>
        <taxon>Pseudomonadati</taxon>
        <taxon>Campylobacterota</taxon>
        <taxon>Epsilonproteobacteria</taxon>
        <taxon>Campylobacterales</taxon>
        <taxon>Sulfurimonadaceae</taxon>
        <taxon>Sulfurimonas</taxon>
    </lineage>
</organism>
<dbReference type="PANTHER" id="PTHR24422:SF21">
    <property type="entry name" value="CHEMOTAXIS PROTEIN METHYLTRANSFERASE 1"/>
    <property type="match status" value="1"/>
</dbReference>
<evidence type="ECO:0000256" key="2">
    <source>
        <dbReference type="ARBA" id="ARBA00012534"/>
    </source>
</evidence>
<dbReference type="AlphaFoldDB" id="A0A7C3FX06"/>
<dbReference type="InterPro" id="IPR036804">
    <property type="entry name" value="CheR_N_sf"/>
</dbReference>
<dbReference type="EC" id="2.1.1.80" evidence="2"/>
<dbReference type="InterPro" id="IPR000780">
    <property type="entry name" value="CheR_MeTrfase"/>
</dbReference>
<evidence type="ECO:0000256" key="5">
    <source>
        <dbReference type="ARBA" id="ARBA00022691"/>
    </source>
</evidence>
<keyword evidence="5" id="KW-0949">S-adenosyl-L-methionine</keyword>
<dbReference type="GO" id="GO:0032259">
    <property type="term" value="P:methylation"/>
    <property type="evidence" value="ECO:0007669"/>
    <property type="project" value="UniProtKB-KW"/>
</dbReference>
<dbReference type="Gene3D" id="3.40.50.150">
    <property type="entry name" value="Vaccinia Virus protein VP39"/>
    <property type="match status" value="1"/>
</dbReference>
<dbReference type="InterPro" id="IPR050903">
    <property type="entry name" value="Bact_Chemotaxis_MeTrfase"/>
</dbReference>